<name>A0A316V0M1_9BASI</name>
<protein>
    <recommendedName>
        <fullName evidence="3">Acetyl-CoA synthetase-like protein</fullName>
    </recommendedName>
</protein>
<dbReference type="RefSeq" id="XP_025365708.1">
    <property type="nucleotide sequence ID" value="XM_025505335.1"/>
</dbReference>
<dbReference type="OrthoDB" id="2944431at2759"/>
<organism evidence="1 2">
    <name type="scientific">Jaminaea rosea</name>
    <dbReference type="NCBI Taxonomy" id="1569628"/>
    <lineage>
        <taxon>Eukaryota</taxon>
        <taxon>Fungi</taxon>
        <taxon>Dikarya</taxon>
        <taxon>Basidiomycota</taxon>
        <taxon>Ustilaginomycotina</taxon>
        <taxon>Exobasidiomycetes</taxon>
        <taxon>Microstromatales</taxon>
        <taxon>Microstromatales incertae sedis</taxon>
        <taxon>Jaminaea</taxon>
    </lineage>
</organism>
<dbReference type="Proteomes" id="UP000245884">
    <property type="component" value="Unassembled WGS sequence"/>
</dbReference>
<sequence length="368" mass="41464">MSAHDSAWWALISPFEKRWRCQLQTSLPFHFSFQNPVWRALKCGTTLAFPLINPSTKQHRAQLLVPDAEDTLNSIWLAEADILYCSPQGLQNMLETSVKPESPKEWRKAVEKLNQAHTGAAPVSEEKAECYERHGLLVFQVFATTEAGLLFFARKDVTGHTTWLKPLPPRKEHMLFRKQPNSDVHELWLKDSFPGLLNQSVNFEPYPGNPAIKAWNTSDTFRLLPAFGPHDDLVSFAGRQDDWIRCTHGTAARALEIEEQLTKDLRDDLGFEAVRGVTVIGNGKAGLGAVIELDKEEASPMTKEEEAALLKSTTYINDKLLHYPSVLHPSNCIVTDASRPIRMTQKGSIQRALNEQTFGPELERRLSA</sequence>
<dbReference type="GeneID" id="37027158"/>
<dbReference type="AlphaFoldDB" id="A0A316V0M1"/>
<dbReference type="SUPFAM" id="SSF56801">
    <property type="entry name" value="Acetyl-CoA synthetase-like"/>
    <property type="match status" value="1"/>
</dbReference>
<gene>
    <name evidence="1" type="ORF">BDZ90DRAFT_230095</name>
</gene>
<keyword evidence="2" id="KW-1185">Reference proteome</keyword>
<reference evidence="1 2" key="1">
    <citation type="journal article" date="2018" name="Mol. Biol. Evol.">
        <title>Broad Genomic Sampling Reveals a Smut Pathogenic Ancestry of the Fungal Clade Ustilaginomycotina.</title>
        <authorList>
            <person name="Kijpornyongpan T."/>
            <person name="Mondo S.J."/>
            <person name="Barry K."/>
            <person name="Sandor L."/>
            <person name="Lee J."/>
            <person name="Lipzen A."/>
            <person name="Pangilinan J."/>
            <person name="LaButti K."/>
            <person name="Hainaut M."/>
            <person name="Henrissat B."/>
            <person name="Grigoriev I.V."/>
            <person name="Spatafora J.W."/>
            <person name="Aime M.C."/>
        </authorList>
    </citation>
    <scope>NUCLEOTIDE SEQUENCE [LARGE SCALE GENOMIC DNA]</scope>
    <source>
        <strain evidence="1 2">MCA 5214</strain>
    </source>
</reference>
<dbReference type="InterPro" id="IPR042099">
    <property type="entry name" value="ANL_N_sf"/>
</dbReference>
<dbReference type="EMBL" id="KZ819662">
    <property type="protein sequence ID" value="PWN31096.1"/>
    <property type="molecule type" value="Genomic_DNA"/>
</dbReference>
<evidence type="ECO:0000313" key="2">
    <source>
        <dbReference type="Proteomes" id="UP000245884"/>
    </source>
</evidence>
<evidence type="ECO:0000313" key="1">
    <source>
        <dbReference type="EMBL" id="PWN31096.1"/>
    </source>
</evidence>
<dbReference type="Pfam" id="PF23562">
    <property type="entry name" value="AMP-binding_C_3"/>
    <property type="match status" value="1"/>
</dbReference>
<dbReference type="STRING" id="1569628.A0A316V0M1"/>
<evidence type="ECO:0008006" key="3">
    <source>
        <dbReference type="Google" id="ProtNLM"/>
    </source>
</evidence>
<accession>A0A316V0M1</accession>
<proteinExistence type="predicted"/>
<dbReference type="Gene3D" id="3.40.50.12780">
    <property type="entry name" value="N-terminal domain of ligase-like"/>
    <property type="match status" value="1"/>
</dbReference>